<dbReference type="GO" id="GO:0032259">
    <property type="term" value="P:methylation"/>
    <property type="evidence" value="ECO:0007669"/>
    <property type="project" value="UniProtKB-KW"/>
</dbReference>
<dbReference type="GO" id="GO:0003676">
    <property type="term" value="F:nucleic acid binding"/>
    <property type="evidence" value="ECO:0007669"/>
    <property type="project" value="InterPro"/>
</dbReference>
<evidence type="ECO:0000256" key="2">
    <source>
        <dbReference type="ARBA" id="ARBA00022679"/>
    </source>
</evidence>
<sequence length="321" mass="36094">MDLRTLNVIVVRITTYYVSQGNSRQDAAELASEELHWLRRRAHAHQSSTVETDPEQRQRHLQHMVDQLVREHKPLAYILGDQPFHPLRTPLELRPPLLIPRPETEYWVNQLSTLLPPSASSQESPYRILDIGTGTGCIPLALVHSLLHWQPTSISASASAPIPDLHIQALGIDQSPLSIECATHNAQINDLSSHCHFTLLDLFDPDLIEKLAPPFHLVVSNPPYIPRQEWAELAPNVKQWEDEKALVAGEDGLLFYSRIVELLPRLLRREGGMVALEVGKGQVPTVRKMVEGLGMTVQVMVDQWGVERCVVGSSIRTSPHR</sequence>
<proteinExistence type="predicted"/>
<dbReference type="Gene3D" id="1.10.8.10">
    <property type="entry name" value="DNA helicase RuvA subunit, C-terminal domain"/>
    <property type="match status" value="1"/>
</dbReference>
<keyword evidence="1" id="KW-0489">Methyltransferase</keyword>
<dbReference type="InterPro" id="IPR050320">
    <property type="entry name" value="N5-glutamine_MTase"/>
</dbReference>
<dbReference type="GO" id="GO:0005739">
    <property type="term" value="C:mitochondrion"/>
    <property type="evidence" value="ECO:0007669"/>
    <property type="project" value="TreeGrafter"/>
</dbReference>
<dbReference type="Proteomes" id="UP000198372">
    <property type="component" value="Unassembled WGS sequence"/>
</dbReference>
<dbReference type="SUPFAM" id="SSF53335">
    <property type="entry name" value="S-adenosyl-L-methionine-dependent methyltransferases"/>
    <property type="match status" value="1"/>
</dbReference>
<protein>
    <submittedName>
        <fullName evidence="4">BQ2448_1325 protein</fullName>
    </submittedName>
</protein>
<organism evidence="4 5">
    <name type="scientific">Microbotryum intermedium</name>
    <dbReference type="NCBI Taxonomy" id="269621"/>
    <lineage>
        <taxon>Eukaryota</taxon>
        <taxon>Fungi</taxon>
        <taxon>Dikarya</taxon>
        <taxon>Basidiomycota</taxon>
        <taxon>Pucciniomycotina</taxon>
        <taxon>Microbotryomycetes</taxon>
        <taxon>Microbotryales</taxon>
        <taxon>Microbotryaceae</taxon>
        <taxon>Microbotryum</taxon>
    </lineage>
</organism>
<evidence type="ECO:0000256" key="1">
    <source>
        <dbReference type="ARBA" id="ARBA00022603"/>
    </source>
</evidence>
<dbReference type="InterPro" id="IPR029063">
    <property type="entry name" value="SAM-dependent_MTases_sf"/>
</dbReference>
<dbReference type="NCBIfam" id="TIGR00536">
    <property type="entry name" value="hemK_fam"/>
    <property type="match status" value="1"/>
</dbReference>
<gene>
    <name evidence="4" type="ORF">BQ2448_1325</name>
</gene>
<keyword evidence="5" id="KW-1185">Reference proteome</keyword>
<evidence type="ECO:0000313" key="4">
    <source>
        <dbReference type="EMBL" id="SCV69931.1"/>
    </source>
</evidence>
<keyword evidence="3" id="KW-0949">S-adenosyl-L-methionine</keyword>
<keyword evidence="2" id="KW-0808">Transferase</keyword>
<dbReference type="OrthoDB" id="269872at2759"/>
<name>A0A238FCT5_9BASI</name>
<dbReference type="GO" id="GO:0008276">
    <property type="term" value="F:protein methyltransferase activity"/>
    <property type="evidence" value="ECO:0007669"/>
    <property type="project" value="InterPro"/>
</dbReference>
<reference evidence="5" key="1">
    <citation type="submission" date="2016-09" db="EMBL/GenBank/DDBJ databases">
        <authorList>
            <person name="Jeantristanb JTB J.-T."/>
            <person name="Ricardo R."/>
        </authorList>
    </citation>
    <scope>NUCLEOTIDE SEQUENCE [LARGE SCALE GENOMIC DNA]</scope>
</reference>
<dbReference type="CDD" id="cd02440">
    <property type="entry name" value="AdoMet_MTases"/>
    <property type="match status" value="1"/>
</dbReference>
<dbReference type="InterPro" id="IPR002052">
    <property type="entry name" value="DNA_methylase_N6_adenine_CS"/>
</dbReference>
<accession>A0A238FCT5</accession>
<dbReference type="PROSITE" id="PS00092">
    <property type="entry name" value="N6_MTASE"/>
    <property type="match status" value="1"/>
</dbReference>
<evidence type="ECO:0000256" key="3">
    <source>
        <dbReference type="ARBA" id="ARBA00022691"/>
    </source>
</evidence>
<dbReference type="AlphaFoldDB" id="A0A238FCT5"/>
<dbReference type="STRING" id="269621.A0A238FCT5"/>
<dbReference type="PANTHER" id="PTHR18895">
    <property type="entry name" value="HEMK METHYLTRANSFERASE"/>
    <property type="match status" value="1"/>
</dbReference>
<dbReference type="InterPro" id="IPR004556">
    <property type="entry name" value="HemK-like"/>
</dbReference>
<dbReference type="EMBL" id="FMSP01000005">
    <property type="protein sequence ID" value="SCV69931.1"/>
    <property type="molecule type" value="Genomic_DNA"/>
</dbReference>
<dbReference type="Gene3D" id="3.40.50.150">
    <property type="entry name" value="Vaccinia Virus protein VP39"/>
    <property type="match status" value="1"/>
</dbReference>
<dbReference type="PANTHER" id="PTHR18895:SF74">
    <property type="entry name" value="MTRF1L RELEASE FACTOR GLUTAMINE METHYLTRANSFERASE"/>
    <property type="match status" value="1"/>
</dbReference>
<evidence type="ECO:0000313" key="5">
    <source>
        <dbReference type="Proteomes" id="UP000198372"/>
    </source>
</evidence>